<keyword evidence="2" id="KW-1185">Reference proteome</keyword>
<dbReference type="InParanoid" id="C5KC64"/>
<evidence type="ECO:0000313" key="2">
    <source>
        <dbReference type="Proteomes" id="UP000007800"/>
    </source>
</evidence>
<feature type="non-terminal residue" evidence="1">
    <location>
        <position position="81"/>
    </location>
</feature>
<organism evidence="2">
    <name type="scientific">Perkinsus marinus (strain ATCC 50983 / TXsc)</name>
    <dbReference type="NCBI Taxonomy" id="423536"/>
    <lineage>
        <taxon>Eukaryota</taxon>
        <taxon>Sar</taxon>
        <taxon>Alveolata</taxon>
        <taxon>Perkinsozoa</taxon>
        <taxon>Perkinsea</taxon>
        <taxon>Perkinsida</taxon>
        <taxon>Perkinsidae</taxon>
        <taxon>Perkinsus</taxon>
    </lineage>
</organism>
<dbReference type="RefSeq" id="XP_002786081.1">
    <property type="nucleotide sequence ID" value="XM_002786035.1"/>
</dbReference>
<reference evidence="1 2" key="1">
    <citation type="submission" date="2008-07" db="EMBL/GenBank/DDBJ databases">
        <authorList>
            <person name="El-Sayed N."/>
            <person name="Caler E."/>
            <person name="Inman J."/>
            <person name="Amedeo P."/>
            <person name="Hass B."/>
            <person name="Wortman J."/>
        </authorList>
    </citation>
    <scope>NUCLEOTIDE SEQUENCE [LARGE SCALE GENOMIC DNA]</scope>
    <source>
        <strain evidence="2">ATCC 50983 / TXsc</strain>
    </source>
</reference>
<protein>
    <submittedName>
        <fullName evidence="1">Uncharacterized protein</fullName>
    </submittedName>
</protein>
<dbReference type="AlphaFoldDB" id="C5KC64"/>
<feature type="non-terminal residue" evidence="1">
    <location>
        <position position="1"/>
    </location>
</feature>
<accession>C5KC64</accession>
<proteinExistence type="predicted"/>
<gene>
    <name evidence="1" type="ORF">Pmar_PMAR027592</name>
</gene>
<dbReference type="Proteomes" id="UP000007800">
    <property type="component" value="Unassembled WGS sequence"/>
</dbReference>
<sequence length="81" mass="9724">ELERCWRFLQTFPQGEFDELQEIRANLKVFYGHEFQVILNLTPDALLPAMLHPVTKVRGVEKLEMVVEFRRRVRIEQSILR</sequence>
<name>C5KC64_PERM5</name>
<dbReference type="GeneID" id="9063138"/>
<evidence type="ECO:0000313" key="1">
    <source>
        <dbReference type="EMBL" id="EER17877.1"/>
    </source>
</evidence>
<dbReference type="EMBL" id="GG671975">
    <property type="protein sequence ID" value="EER17877.1"/>
    <property type="molecule type" value="Genomic_DNA"/>
</dbReference>
<dbReference type="OrthoDB" id="7699631at2759"/>